<proteinExistence type="predicted"/>
<dbReference type="EMBL" id="KN822069">
    <property type="protein sequence ID" value="KIM59800.1"/>
    <property type="molecule type" value="Genomic_DNA"/>
</dbReference>
<reference evidence="1 2" key="1">
    <citation type="submission" date="2014-04" db="EMBL/GenBank/DDBJ databases">
        <authorList>
            <consortium name="DOE Joint Genome Institute"/>
            <person name="Kuo A."/>
            <person name="Kohler A."/>
            <person name="Nagy L.G."/>
            <person name="Floudas D."/>
            <person name="Copeland A."/>
            <person name="Barry K.W."/>
            <person name="Cichocki N."/>
            <person name="Veneault-Fourrey C."/>
            <person name="LaButti K."/>
            <person name="Lindquist E.A."/>
            <person name="Lipzen A."/>
            <person name="Lundell T."/>
            <person name="Morin E."/>
            <person name="Murat C."/>
            <person name="Sun H."/>
            <person name="Tunlid A."/>
            <person name="Henrissat B."/>
            <person name="Grigoriev I.V."/>
            <person name="Hibbett D.S."/>
            <person name="Martin F."/>
            <person name="Nordberg H.P."/>
            <person name="Cantor M.N."/>
            <person name="Hua S.X."/>
        </authorList>
    </citation>
    <scope>NUCLEOTIDE SEQUENCE [LARGE SCALE GENOMIC DNA]</scope>
    <source>
        <strain evidence="1 2">Foug A</strain>
    </source>
</reference>
<keyword evidence="2" id="KW-1185">Reference proteome</keyword>
<protein>
    <submittedName>
        <fullName evidence="1">Uncharacterized protein</fullName>
    </submittedName>
</protein>
<accession>A0A0C3DGG8</accession>
<dbReference type="InParanoid" id="A0A0C3DGG8"/>
<dbReference type="HOGENOM" id="CLU_2279169_0_0_1"/>
<evidence type="ECO:0000313" key="2">
    <source>
        <dbReference type="Proteomes" id="UP000053989"/>
    </source>
</evidence>
<evidence type="ECO:0000313" key="1">
    <source>
        <dbReference type="EMBL" id="KIM59800.1"/>
    </source>
</evidence>
<sequence>MRSCHSCSSSLNDLSSSLSFSMRYHFYLKSEVRLIARFSECIQRPFNLGSGKILLTTFDGTFLLHETIQNNLIWDLMHWCGGNMVIPMISATPGSKKSFLTQ</sequence>
<dbReference type="AlphaFoldDB" id="A0A0C3DGG8"/>
<reference evidence="2" key="2">
    <citation type="submission" date="2015-01" db="EMBL/GenBank/DDBJ databases">
        <title>Evolutionary Origins and Diversification of the Mycorrhizal Mutualists.</title>
        <authorList>
            <consortium name="DOE Joint Genome Institute"/>
            <consortium name="Mycorrhizal Genomics Consortium"/>
            <person name="Kohler A."/>
            <person name="Kuo A."/>
            <person name="Nagy L.G."/>
            <person name="Floudas D."/>
            <person name="Copeland A."/>
            <person name="Barry K.W."/>
            <person name="Cichocki N."/>
            <person name="Veneault-Fourrey C."/>
            <person name="LaButti K."/>
            <person name="Lindquist E.A."/>
            <person name="Lipzen A."/>
            <person name="Lundell T."/>
            <person name="Morin E."/>
            <person name="Murat C."/>
            <person name="Riley R."/>
            <person name="Ohm R."/>
            <person name="Sun H."/>
            <person name="Tunlid A."/>
            <person name="Henrissat B."/>
            <person name="Grigoriev I.V."/>
            <person name="Hibbett D.S."/>
            <person name="Martin F."/>
        </authorList>
    </citation>
    <scope>NUCLEOTIDE SEQUENCE [LARGE SCALE GENOMIC DNA]</scope>
    <source>
        <strain evidence="2">Foug A</strain>
    </source>
</reference>
<name>A0A0C3DGG8_9AGAM</name>
<organism evidence="1 2">
    <name type="scientific">Scleroderma citrinum Foug A</name>
    <dbReference type="NCBI Taxonomy" id="1036808"/>
    <lineage>
        <taxon>Eukaryota</taxon>
        <taxon>Fungi</taxon>
        <taxon>Dikarya</taxon>
        <taxon>Basidiomycota</taxon>
        <taxon>Agaricomycotina</taxon>
        <taxon>Agaricomycetes</taxon>
        <taxon>Agaricomycetidae</taxon>
        <taxon>Boletales</taxon>
        <taxon>Sclerodermatineae</taxon>
        <taxon>Sclerodermataceae</taxon>
        <taxon>Scleroderma</taxon>
    </lineage>
</organism>
<dbReference type="Proteomes" id="UP000053989">
    <property type="component" value="Unassembled WGS sequence"/>
</dbReference>
<gene>
    <name evidence="1" type="ORF">SCLCIDRAFT_981602</name>
</gene>